<gene>
    <name evidence="1" type="ORF">HERI1096_LOCUS16338</name>
</gene>
<name>A0A7S3EYD6_9EUKA</name>
<proteinExistence type="predicted"/>
<evidence type="ECO:0000313" key="1">
    <source>
        <dbReference type="EMBL" id="CAE0115653.1"/>
    </source>
</evidence>
<dbReference type="AlphaFoldDB" id="A0A7S3EYD6"/>
<protein>
    <submittedName>
        <fullName evidence="1">Uncharacterized protein</fullName>
    </submittedName>
</protein>
<accession>A0A7S3EYD6</accession>
<sequence length="115" mass="12985">MVARNIDTRSVAAKHVQRCEKILRIEERYVHAEMSKPVKGPAAFFLELQCTPALLTTKADVEAVMDTGGLILRGRSCHNELFGPQLSGFAQSSNSSFQLSKRGRFYRLKPIRSYR</sequence>
<dbReference type="EMBL" id="HBHX01029286">
    <property type="protein sequence ID" value="CAE0115653.1"/>
    <property type="molecule type" value="Transcribed_RNA"/>
</dbReference>
<reference evidence="1" key="1">
    <citation type="submission" date="2021-01" db="EMBL/GenBank/DDBJ databases">
        <authorList>
            <person name="Corre E."/>
            <person name="Pelletier E."/>
            <person name="Niang G."/>
            <person name="Scheremetjew M."/>
            <person name="Finn R."/>
            <person name="Kale V."/>
            <person name="Holt S."/>
            <person name="Cochrane G."/>
            <person name="Meng A."/>
            <person name="Brown T."/>
            <person name="Cohen L."/>
        </authorList>
    </citation>
    <scope>NUCLEOTIDE SEQUENCE</scope>
    <source>
        <strain evidence="1">CCMP281</strain>
    </source>
</reference>
<organism evidence="1">
    <name type="scientific">Haptolina ericina</name>
    <dbReference type="NCBI Taxonomy" id="156174"/>
    <lineage>
        <taxon>Eukaryota</taxon>
        <taxon>Haptista</taxon>
        <taxon>Haptophyta</taxon>
        <taxon>Prymnesiophyceae</taxon>
        <taxon>Prymnesiales</taxon>
        <taxon>Prymnesiaceae</taxon>
        <taxon>Haptolina</taxon>
    </lineage>
</organism>